<dbReference type="SUPFAM" id="SSF54909">
    <property type="entry name" value="Dimeric alpha+beta barrel"/>
    <property type="match status" value="1"/>
</dbReference>
<dbReference type="EMBL" id="FNQB01000002">
    <property type="protein sequence ID" value="SDZ31753.1"/>
    <property type="molecule type" value="Genomic_DNA"/>
</dbReference>
<proteinExistence type="predicted"/>
<sequence length="94" mass="10235">MSIVRVTRFTTDHHTDGLLAKRAELIAAVRAEFAGPTATRLTRDTESQTWTDTWTWESAAHADAAAAARLPLAAEAFALVELKGVETAEVVDER</sequence>
<evidence type="ECO:0000313" key="2">
    <source>
        <dbReference type="Proteomes" id="UP000199632"/>
    </source>
</evidence>
<dbReference type="AlphaFoldDB" id="A0A1H3S125"/>
<dbReference type="STRING" id="137265.SAMN05421684_4448"/>
<name>A0A1H3S125_9ACTN</name>
<dbReference type="RefSeq" id="WP_090795808.1">
    <property type="nucleotide sequence ID" value="NZ_BOND01000020.1"/>
</dbReference>
<organism evidence="1 2">
    <name type="scientific">Asanoa ishikariensis</name>
    <dbReference type="NCBI Taxonomy" id="137265"/>
    <lineage>
        <taxon>Bacteria</taxon>
        <taxon>Bacillati</taxon>
        <taxon>Actinomycetota</taxon>
        <taxon>Actinomycetes</taxon>
        <taxon>Micromonosporales</taxon>
        <taxon>Micromonosporaceae</taxon>
        <taxon>Asanoa</taxon>
    </lineage>
</organism>
<keyword evidence="2" id="KW-1185">Reference proteome</keyword>
<evidence type="ECO:0000313" key="1">
    <source>
        <dbReference type="EMBL" id="SDZ31753.1"/>
    </source>
</evidence>
<reference evidence="2" key="1">
    <citation type="submission" date="2016-10" db="EMBL/GenBank/DDBJ databases">
        <authorList>
            <person name="Varghese N."/>
            <person name="Submissions S."/>
        </authorList>
    </citation>
    <scope>NUCLEOTIDE SEQUENCE [LARGE SCALE GENOMIC DNA]</scope>
    <source>
        <strain evidence="2">DSM 44718</strain>
    </source>
</reference>
<dbReference type="Proteomes" id="UP000199632">
    <property type="component" value="Unassembled WGS sequence"/>
</dbReference>
<gene>
    <name evidence="1" type="ORF">SAMN05421684_4448</name>
</gene>
<dbReference type="OrthoDB" id="255603at2"/>
<protein>
    <recommendedName>
        <fullName evidence="3">ABM domain-containing protein</fullName>
    </recommendedName>
</protein>
<dbReference type="InterPro" id="IPR011008">
    <property type="entry name" value="Dimeric_a/b-barrel"/>
</dbReference>
<accession>A0A1H3S125</accession>
<evidence type="ECO:0008006" key="3">
    <source>
        <dbReference type="Google" id="ProtNLM"/>
    </source>
</evidence>